<proteinExistence type="predicted"/>
<keyword evidence="1" id="KW-0732">Signal</keyword>
<dbReference type="RefSeq" id="WP_200800881.1">
    <property type="nucleotide sequence ID" value="NZ_FQUQ01000001.1"/>
</dbReference>
<protein>
    <recommendedName>
        <fullName evidence="4">MORN repeat variant</fullName>
    </recommendedName>
</protein>
<evidence type="ECO:0000313" key="2">
    <source>
        <dbReference type="EMBL" id="SHE69073.1"/>
    </source>
</evidence>
<dbReference type="EMBL" id="FQUQ01000001">
    <property type="protein sequence ID" value="SHE69073.1"/>
    <property type="molecule type" value="Genomic_DNA"/>
</dbReference>
<dbReference type="AlphaFoldDB" id="A0A1M4VJM6"/>
<evidence type="ECO:0000313" key="3">
    <source>
        <dbReference type="Proteomes" id="UP000184287"/>
    </source>
</evidence>
<name>A0A1M4VJM6_9SPHI</name>
<evidence type="ECO:0000256" key="1">
    <source>
        <dbReference type="SAM" id="SignalP"/>
    </source>
</evidence>
<dbReference type="Proteomes" id="UP000184287">
    <property type="component" value="Unassembled WGS sequence"/>
</dbReference>
<reference evidence="3" key="1">
    <citation type="submission" date="2016-11" db="EMBL/GenBank/DDBJ databases">
        <authorList>
            <person name="Varghese N."/>
            <person name="Submissions S."/>
        </authorList>
    </citation>
    <scope>NUCLEOTIDE SEQUENCE [LARGE SCALE GENOMIC DNA]</scope>
    <source>
        <strain evidence="3">DSM 16990</strain>
    </source>
</reference>
<organism evidence="2 3">
    <name type="scientific">Pedobacter caeni</name>
    <dbReference type="NCBI Taxonomy" id="288992"/>
    <lineage>
        <taxon>Bacteria</taxon>
        <taxon>Pseudomonadati</taxon>
        <taxon>Bacteroidota</taxon>
        <taxon>Sphingobacteriia</taxon>
        <taxon>Sphingobacteriales</taxon>
        <taxon>Sphingobacteriaceae</taxon>
        <taxon>Pedobacter</taxon>
    </lineage>
</organism>
<sequence length="261" mass="30331">MKYKILILLSFFSVALRAQTICRTDIMNNEELIPANRIEQFITYNFSNLWLKTDNDLIYGIIGDEHQRILIKILKVTQHPDHPEEYLIKGKSSVKGNVCDFNGKITIQEIRESKRTHFGVDNEFKDKGINTQGLLTAKYEFLEDKSQKHPGTFYGILKTKWYLDKNDKMVYDDINIASDGYFNNAFVGKWKSYQSKAGKRCNWADYRVPDSNCDFDIGTGEFNVSEKYFKNGWFGIALKNKMPNGAIIESKDARAQKSWWQ</sequence>
<evidence type="ECO:0008006" key="4">
    <source>
        <dbReference type="Google" id="ProtNLM"/>
    </source>
</evidence>
<keyword evidence="3" id="KW-1185">Reference proteome</keyword>
<feature type="chain" id="PRO_5013359080" description="MORN repeat variant" evidence="1">
    <location>
        <begin position="19"/>
        <end position="261"/>
    </location>
</feature>
<gene>
    <name evidence="2" type="ORF">SAMN04488522_101927</name>
</gene>
<accession>A0A1M4VJM6</accession>
<feature type="signal peptide" evidence="1">
    <location>
        <begin position="1"/>
        <end position="18"/>
    </location>
</feature>
<dbReference type="STRING" id="288992.SAMN04488522_101927"/>